<reference evidence="1" key="1">
    <citation type="submission" date="2013-04" db="EMBL/GenBank/DDBJ databases">
        <title>Comparative Genomics of Relapsing Fever Spirochetes.</title>
        <authorList>
            <person name="Schwan T.G."/>
            <person name="Raffel S.J."/>
            <person name="Porcella S.F."/>
            <person name="Martens C.A."/>
            <person name="Bruno D.P."/>
            <person name="Rickefs S.M."/>
            <person name="Barbian K.B."/>
        </authorList>
    </citation>
    <scope>NUCLEOTIDE SEQUENCE</scope>
    <source>
        <strain evidence="1">BA2</strain>
        <plasmid evidence="1">unnamed</plasmid>
    </source>
</reference>
<gene>
    <name evidence="1" type="ORF">BAN_0014100</name>
</gene>
<organism evidence="1">
    <name type="scientific">Borrelia anserina BA2</name>
    <dbReference type="NCBI Taxonomy" id="1313293"/>
    <lineage>
        <taxon>Bacteria</taxon>
        <taxon>Pseudomonadati</taxon>
        <taxon>Spirochaetota</taxon>
        <taxon>Spirochaetia</taxon>
        <taxon>Spirochaetales</taxon>
        <taxon>Borreliaceae</taxon>
        <taxon>Borrelia</taxon>
    </lineage>
</organism>
<dbReference type="HOGENOM" id="CLU_109712_0_0_12"/>
<protein>
    <submittedName>
        <fullName evidence="1">Putative cytosolic protein</fullName>
    </submittedName>
</protein>
<dbReference type="Pfam" id="PF02890">
    <property type="entry name" value="DUF226"/>
    <property type="match status" value="1"/>
</dbReference>
<dbReference type="InterPro" id="IPR004180">
    <property type="entry name" value="DUF226_BOR_spp"/>
</dbReference>
<name>W5SVI9_BORAN</name>
<sequence length="191" mass="22993">MEDLLQRLKQKAKTLQIYSPQATKKNIFEKIEELEGKKTYHTKLFNDFYAFGINKKQKNKFLIALKKHSNLTKERKIYIFHLFSIRGEDDFLGINYSIRKLQNPLIIRNREKNEAYTIRWCACMEFRFKTGSIICYLTNFYSLLRKDKINTEYYKKLLDITLEIEKQVYVFYGKDLSGGIITKWIEKNQKQ</sequence>
<evidence type="ECO:0000313" key="1">
    <source>
        <dbReference type="EMBL" id="AHH09046.1"/>
    </source>
</evidence>
<dbReference type="RefSeq" id="WP_025420087.1">
    <property type="nucleotide sequence ID" value="NZ_CP005840.1"/>
</dbReference>
<proteinExistence type="predicted"/>
<keyword evidence="1" id="KW-0614">Plasmid</keyword>
<dbReference type="EMBL" id="CP005840">
    <property type="protein sequence ID" value="AHH09046.1"/>
    <property type="molecule type" value="Genomic_DNA"/>
</dbReference>
<dbReference type="OrthoDB" id="350922at2"/>
<geneLocation type="plasmid" evidence="1">
    <name>unnamed</name>
</geneLocation>
<dbReference type="AlphaFoldDB" id="W5SVI9"/>
<accession>W5SVI9</accession>